<reference evidence="14" key="1">
    <citation type="submission" date="2020-03" db="EMBL/GenBank/DDBJ databases">
        <title>Complete genome sequence of sulfur-oxidizing bacterium skT11.</title>
        <authorList>
            <person name="Kanda M."/>
            <person name="Kojima H."/>
            <person name="Fukui M."/>
        </authorList>
    </citation>
    <scope>NUCLEOTIDE SEQUENCE [LARGE SCALE GENOMIC DNA]</scope>
    <source>
        <strain evidence="14">skT11</strain>
    </source>
</reference>
<dbReference type="InterPro" id="IPR035973">
    <property type="entry name" value="Cyt_c_oxidase_su3-like_sf"/>
</dbReference>
<proteinExistence type="inferred from homology"/>
<dbReference type="PANTHER" id="PTHR11403:SF7">
    <property type="entry name" value="CYTOCHROME C OXIDASE SUBUNIT 3"/>
    <property type="match status" value="1"/>
</dbReference>
<dbReference type="RefSeq" id="WP_173065210.1">
    <property type="nucleotide sequence ID" value="NZ_AP022853.1"/>
</dbReference>
<evidence type="ECO:0000313" key="14">
    <source>
        <dbReference type="Proteomes" id="UP000502260"/>
    </source>
</evidence>
<feature type="transmembrane region" description="Helical" evidence="11">
    <location>
        <begin position="85"/>
        <end position="105"/>
    </location>
</feature>
<dbReference type="PANTHER" id="PTHR11403">
    <property type="entry name" value="CYTOCHROME C OXIDASE SUBUNIT III"/>
    <property type="match status" value="1"/>
</dbReference>
<dbReference type="InterPro" id="IPR013833">
    <property type="entry name" value="Cyt_c_oxidase_su3_a-hlx"/>
</dbReference>
<dbReference type="Gene3D" id="1.20.120.80">
    <property type="entry name" value="Cytochrome c oxidase, subunit III, four-helix bundle"/>
    <property type="match status" value="1"/>
</dbReference>
<organism evidence="13 14">
    <name type="scientific">Sulfurimicrobium lacus</name>
    <dbReference type="NCBI Taxonomy" id="2715678"/>
    <lineage>
        <taxon>Bacteria</taxon>
        <taxon>Pseudomonadati</taxon>
        <taxon>Pseudomonadota</taxon>
        <taxon>Betaproteobacteria</taxon>
        <taxon>Nitrosomonadales</taxon>
        <taxon>Sulfuricellaceae</taxon>
        <taxon>Sulfurimicrobium</taxon>
    </lineage>
</organism>
<evidence type="ECO:0000256" key="1">
    <source>
        <dbReference type="ARBA" id="ARBA00004141"/>
    </source>
</evidence>
<keyword evidence="7 11" id="KW-0472">Membrane</keyword>
<feature type="transmembrane region" description="Helical" evidence="11">
    <location>
        <begin position="43"/>
        <end position="65"/>
    </location>
</feature>
<feature type="transmembrane region" description="Helical" evidence="11">
    <location>
        <begin position="20"/>
        <end position="37"/>
    </location>
</feature>
<dbReference type="FunFam" id="1.20.120.80:FF:000003">
    <property type="entry name" value="Cytochrome c oxidase subunit 3"/>
    <property type="match status" value="1"/>
</dbReference>
<dbReference type="InterPro" id="IPR033945">
    <property type="entry name" value="Cyt_c_oxase_su3_dom"/>
</dbReference>
<dbReference type="Pfam" id="PF00510">
    <property type="entry name" value="COX3"/>
    <property type="match status" value="1"/>
</dbReference>
<dbReference type="Proteomes" id="UP000502260">
    <property type="component" value="Chromosome"/>
</dbReference>
<dbReference type="GO" id="GO:0019646">
    <property type="term" value="P:aerobic electron transport chain"/>
    <property type="evidence" value="ECO:0007669"/>
    <property type="project" value="InterPro"/>
</dbReference>
<dbReference type="GO" id="GO:0004129">
    <property type="term" value="F:cytochrome-c oxidase activity"/>
    <property type="evidence" value="ECO:0007669"/>
    <property type="project" value="UniProtKB-EC"/>
</dbReference>
<evidence type="ECO:0000256" key="6">
    <source>
        <dbReference type="ARBA" id="ARBA00022989"/>
    </source>
</evidence>
<evidence type="ECO:0000256" key="7">
    <source>
        <dbReference type="ARBA" id="ARBA00023136"/>
    </source>
</evidence>
<feature type="domain" description="Heme-copper oxidase subunit III family profile" evidence="12">
    <location>
        <begin position="4"/>
        <end position="279"/>
    </location>
</feature>
<feature type="transmembrane region" description="Helical" evidence="11">
    <location>
        <begin position="260"/>
        <end position="278"/>
    </location>
</feature>
<sequence length="279" mass="30786">MSELREGYYVPHSSHYPATLASGLFLLVLGFILQLNGEGLGKWLMPVGAALVIYVLFGWFGNVVAETQGGKFHAWEDRSFRWGMVWFIVSEVMFFAAFFGALFYVRNISAPELGQTGLLWPGYSGTWPTSGPAGKPFTPMAAWGIPALNTLILLSSGATVTWAHWGVLKNRRPQIIAGLAATVALGVAFLCFQAYEYHHAYSELGLTLGAGVYGATFFMLTGFHGLHVTIGAITLSAVLGRAIKGHFTPQEHFGFEGAAWYWHFVDVVWLMLFVFVYWL</sequence>
<name>A0A6F8VCU4_9PROT</name>
<gene>
    <name evidence="13" type="ORF">SKTS_23800</name>
</gene>
<evidence type="ECO:0000313" key="13">
    <source>
        <dbReference type="EMBL" id="BCB27494.1"/>
    </source>
</evidence>
<dbReference type="GO" id="GO:0005886">
    <property type="term" value="C:plasma membrane"/>
    <property type="evidence" value="ECO:0007669"/>
    <property type="project" value="UniProtKB-SubCell"/>
</dbReference>
<evidence type="ECO:0000256" key="9">
    <source>
        <dbReference type="ARBA" id="ARBA00031625"/>
    </source>
</evidence>
<dbReference type="CDD" id="cd01665">
    <property type="entry name" value="Cyt_c_Oxidase_III"/>
    <property type="match status" value="1"/>
</dbReference>
<feature type="transmembrane region" description="Helical" evidence="11">
    <location>
        <begin position="215"/>
        <end position="239"/>
    </location>
</feature>
<dbReference type="InterPro" id="IPR000298">
    <property type="entry name" value="Cyt_c_oxidase-like_su3"/>
</dbReference>
<evidence type="ECO:0000256" key="4">
    <source>
        <dbReference type="ARBA" id="ARBA00022692"/>
    </source>
</evidence>
<evidence type="ECO:0000256" key="10">
    <source>
        <dbReference type="RuleBase" id="RU003376"/>
    </source>
</evidence>
<feature type="transmembrane region" description="Helical" evidence="11">
    <location>
        <begin position="175"/>
        <end position="195"/>
    </location>
</feature>
<dbReference type="Gene3D" id="1.10.287.70">
    <property type="match status" value="1"/>
</dbReference>
<dbReference type="SUPFAM" id="SSF81452">
    <property type="entry name" value="Cytochrome c oxidase subunit III-like"/>
    <property type="match status" value="1"/>
</dbReference>
<dbReference type="AlphaFoldDB" id="A0A6F8VCU4"/>
<evidence type="ECO:0000256" key="8">
    <source>
        <dbReference type="ARBA" id="ARBA00031400"/>
    </source>
</evidence>
<keyword evidence="6 11" id="KW-1133">Transmembrane helix</keyword>
<dbReference type="PROSITE" id="PS50253">
    <property type="entry name" value="COX3"/>
    <property type="match status" value="1"/>
</dbReference>
<evidence type="ECO:0000256" key="3">
    <source>
        <dbReference type="ARBA" id="ARBA00012949"/>
    </source>
</evidence>
<protein>
    <recommendedName>
        <fullName evidence="3">cytochrome-c oxidase</fullName>
        <ecNumber evidence="3">7.1.1.9</ecNumber>
    </recommendedName>
    <alternativeName>
        <fullName evidence="8">Cytochrome aa3 subunit 3</fullName>
    </alternativeName>
    <alternativeName>
        <fullName evidence="9">Cytochrome c oxidase polypeptide III</fullName>
    </alternativeName>
</protein>
<comment type="similarity">
    <text evidence="2 10">Belongs to the cytochrome c oxidase subunit 3 family.</text>
</comment>
<accession>A0A6F8VCU4</accession>
<dbReference type="EC" id="7.1.1.9" evidence="3"/>
<keyword evidence="14" id="KW-1185">Reference proteome</keyword>
<dbReference type="KEGG" id="slac:SKTS_23800"/>
<dbReference type="InterPro" id="IPR024791">
    <property type="entry name" value="Cyt_c/ubiquinol_Oxase_su3"/>
</dbReference>
<dbReference type="EMBL" id="AP022853">
    <property type="protein sequence ID" value="BCB27494.1"/>
    <property type="molecule type" value="Genomic_DNA"/>
</dbReference>
<evidence type="ECO:0000259" key="12">
    <source>
        <dbReference type="PROSITE" id="PS50253"/>
    </source>
</evidence>
<feature type="transmembrane region" description="Helical" evidence="11">
    <location>
        <begin position="140"/>
        <end position="163"/>
    </location>
</feature>
<evidence type="ECO:0000256" key="11">
    <source>
        <dbReference type="SAM" id="Phobius"/>
    </source>
</evidence>
<evidence type="ECO:0000256" key="5">
    <source>
        <dbReference type="ARBA" id="ARBA00022967"/>
    </source>
</evidence>
<keyword evidence="4 10" id="KW-0812">Transmembrane</keyword>
<keyword evidence="5" id="KW-1278">Translocase</keyword>
<comment type="subcellular location">
    <subcellularLocation>
        <location evidence="10">Cell membrane</location>
        <topology evidence="10">Multi-pass membrane protein</topology>
    </subcellularLocation>
    <subcellularLocation>
        <location evidence="1">Membrane</location>
        <topology evidence="1">Multi-pass membrane protein</topology>
    </subcellularLocation>
</comment>
<evidence type="ECO:0000256" key="2">
    <source>
        <dbReference type="ARBA" id="ARBA00010581"/>
    </source>
</evidence>